<dbReference type="GO" id="GO:0005794">
    <property type="term" value="C:Golgi apparatus"/>
    <property type="evidence" value="ECO:0007669"/>
    <property type="project" value="TreeGrafter"/>
</dbReference>
<comment type="caution">
    <text evidence="2">The sequence shown here is derived from an EMBL/GenBank/DDBJ whole genome shotgun (WGS) entry which is preliminary data.</text>
</comment>
<reference evidence="2 3" key="1">
    <citation type="submission" date="2024-05" db="EMBL/GenBank/DDBJ databases">
        <title>Haplotype-resolved chromosome-level genome assembly of Huyou (Citrus changshanensis).</title>
        <authorList>
            <person name="Miao C."/>
            <person name="Chen W."/>
            <person name="Wu Y."/>
            <person name="Wang L."/>
            <person name="Zhao S."/>
            <person name="Grierson D."/>
            <person name="Xu C."/>
            <person name="Chen K."/>
        </authorList>
    </citation>
    <scope>NUCLEOTIDE SEQUENCE [LARGE SCALE GENOMIC DNA]</scope>
    <source>
        <strain evidence="2">01-14</strain>
        <tissue evidence="2">Leaf</tissue>
    </source>
</reference>
<dbReference type="GO" id="GO:0006508">
    <property type="term" value="P:proteolysis"/>
    <property type="evidence" value="ECO:0007669"/>
    <property type="project" value="InterPro"/>
</dbReference>
<dbReference type="AlphaFoldDB" id="A0AAP0MCV9"/>
<feature type="domain" description="Xylanase inhibitor C-terminal" evidence="1">
    <location>
        <begin position="115"/>
        <end position="154"/>
    </location>
</feature>
<protein>
    <recommendedName>
        <fullName evidence="1">Xylanase inhibitor C-terminal domain-containing protein</fullName>
    </recommendedName>
</protein>
<dbReference type="PANTHER" id="PTHR47965">
    <property type="entry name" value="ASPARTYL PROTEASE-RELATED"/>
    <property type="match status" value="1"/>
</dbReference>
<sequence>MLFSVQPTNGFNPGSRTVTVFDFLFSCAANDFLLEGLASGVVGMAGLGRTRTALPLQFPLLLALSPNSKGVIFFSDGPYVFPPNIDASDSLAFMPLFINPANTASARARGEPSAEYFIGVKSIKVDDRVVPLNSALLSIDSQGLGGTKISTEHTWHAFGGIRADHPTCFAENENLIWRIFGANLMVHVHEDMYCPGFVNGGSKPTISIVIGGHQLEDMLLQFDSATSRLGFSSALLRRQTTCADFNFTSTA</sequence>
<feature type="domain" description="Xylanase inhibitor C-terminal" evidence="1">
    <location>
        <begin position="173"/>
        <end position="232"/>
    </location>
</feature>
<accession>A0AAP0MCV9</accession>
<dbReference type="SUPFAM" id="SSF50630">
    <property type="entry name" value="Acid proteases"/>
    <property type="match status" value="1"/>
</dbReference>
<proteinExistence type="predicted"/>
<organism evidence="2 3">
    <name type="scientific">Citrus x changshan-huyou</name>
    <dbReference type="NCBI Taxonomy" id="2935761"/>
    <lineage>
        <taxon>Eukaryota</taxon>
        <taxon>Viridiplantae</taxon>
        <taxon>Streptophyta</taxon>
        <taxon>Embryophyta</taxon>
        <taxon>Tracheophyta</taxon>
        <taxon>Spermatophyta</taxon>
        <taxon>Magnoliopsida</taxon>
        <taxon>eudicotyledons</taxon>
        <taxon>Gunneridae</taxon>
        <taxon>Pentapetalae</taxon>
        <taxon>rosids</taxon>
        <taxon>malvids</taxon>
        <taxon>Sapindales</taxon>
        <taxon>Rutaceae</taxon>
        <taxon>Aurantioideae</taxon>
        <taxon>Citrus</taxon>
    </lineage>
</organism>
<dbReference type="PANTHER" id="PTHR47965:SF22">
    <property type="entry name" value="EUKARYOTIC ASPARTYL PROTEASE FAMILY PROTEIN"/>
    <property type="match status" value="1"/>
</dbReference>
<dbReference type="InterPro" id="IPR001461">
    <property type="entry name" value="Aspartic_peptidase_A1"/>
</dbReference>
<dbReference type="Gene3D" id="2.40.70.10">
    <property type="entry name" value="Acid Proteases"/>
    <property type="match status" value="3"/>
</dbReference>
<evidence type="ECO:0000313" key="2">
    <source>
        <dbReference type="EMBL" id="KAK9201688.1"/>
    </source>
</evidence>
<name>A0AAP0MCV9_9ROSI</name>
<dbReference type="InterPro" id="IPR021109">
    <property type="entry name" value="Peptidase_aspartic_dom_sf"/>
</dbReference>
<dbReference type="GO" id="GO:0004190">
    <property type="term" value="F:aspartic-type endopeptidase activity"/>
    <property type="evidence" value="ECO:0007669"/>
    <property type="project" value="InterPro"/>
</dbReference>
<dbReference type="GO" id="GO:0005886">
    <property type="term" value="C:plasma membrane"/>
    <property type="evidence" value="ECO:0007669"/>
    <property type="project" value="TreeGrafter"/>
</dbReference>
<evidence type="ECO:0000313" key="3">
    <source>
        <dbReference type="Proteomes" id="UP001428341"/>
    </source>
</evidence>
<gene>
    <name evidence="2" type="ORF">WN944_016894</name>
</gene>
<keyword evidence="3" id="KW-1185">Reference proteome</keyword>
<evidence type="ECO:0000259" key="1">
    <source>
        <dbReference type="Pfam" id="PF14541"/>
    </source>
</evidence>
<dbReference type="InterPro" id="IPR032799">
    <property type="entry name" value="TAXi_C"/>
</dbReference>
<dbReference type="Pfam" id="PF14541">
    <property type="entry name" value="TAXi_C"/>
    <property type="match status" value="2"/>
</dbReference>
<dbReference type="Proteomes" id="UP001428341">
    <property type="component" value="Unassembled WGS sequence"/>
</dbReference>
<dbReference type="EMBL" id="JBCGBO010000005">
    <property type="protein sequence ID" value="KAK9201688.1"/>
    <property type="molecule type" value="Genomic_DNA"/>
</dbReference>
<dbReference type="GO" id="GO:0005576">
    <property type="term" value="C:extracellular region"/>
    <property type="evidence" value="ECO:0007669"/>
    <property type="project" value="TreeGrafter"/>
</dbReference>